<evidence type="ECO:0000256" key="1">
    <source>
        <dbReference type="ARBA" id="ARBA00003979"/>
    </source>
</evidence>
<dbReference type="GO" id="GO:0005524">
    <property type="term" value="F:ATP binding"/>
    <property type="evidence" value="ECO:0007669"/>
    <property type="project" value="UniProtKB-KW"/>
</dbReference>
<evidence type="ECO:0000256" key="10">
    <source>
        <dbReference type="SAM" id="MobiDB-lite"/>
    </source>
</evidence>
<evidence type="ECO:0000256" key="9">
    <source>
        <dbReference type="RuleBase" id="RU364126"/>
    </source>
</evidence>
<protein>
    <recommendedName>
        <fullName evidence="4 9">Inositol-pentakisphosphate 2-kinase</fullName>
        <ecNumber evidence="3 9">2.7.1.158</ecNumber>
    </recommendedName>
</protein>
<gene>
    <name evidence="11" type="ORF">UCREL1_3365</name>
</gene>
<feature type="region of interest" description="Disordered" evidence="10">
    <location>
        <begin position="134"/>
        <end position="161"/>
    </location>
</feature>
<dbReference type="AlphaFoldDB" id="M7TSK0"/>
<evidence type="ECO:0000256" key="3">
    <source>
        <dbReference type="ARBA" id="ARBA00012023"/>
    </source>
</evidence>
<dbReference type="PANTHER" id="PTHR14456:SF2">
    <property type="entry name" value="INOSITOL-PENTAKISPHOSPHATE 2-KINASE"/>
    <property type="match status" value="1"/>
</dbReference>
<keyword evidence="5 9" id="KW-0808">Transferase</keyword>
<dbReference type="GO" id="GO:0032958">
    <property type="term" value="P:inositol phosphate biosynthetic process"/>
    <property type="evidence" value="ECO:0007669"/>
    <property type="project" value="TreeGrafter"/>
</dbReference>
<sequence length="393" mass="42384">MEAIWEKLSRPLPPSGSDPEPIVTSEVSEDLTALLSRYQFEYLAEGRANVVFSIRDVAAAATGDPTPPPPRGQFLGTLLRVPKTTPGVTPCDYETLQRFHEEAVERRVGRQHVVPQILVSISQGLADRLDAGLRRDSTRGDHDHDNDNDNDHEKKIHPGPAMLVQDMGPSPAYPLALEFKPKWLAQSPLAPPGATRCRSCAREALRNAQKIQAAATSAASPPPPPPLPPVCRLGLVHDDPAVFQATVDELAAPWGWSEADRARLAAGLRASGVLERIRELQVSGDPERTLFERPEDPDFGLAMTLRDCSCFVRMTSAGGGGGGGGSGGRGGEVVVKLADVDKKNWEEKQTYWQKSHLNLVQGGWYVGEEEPPIETHCLLGGSGPGWANGKSGS</sequence>
<evidence type="ECO:0000313" key="12">
    <source>
        <dbReference type="Proteomes" id="UP000012174"/>
    </source>
</evidence>
<dbReference type="GO" id="GO:0005634">
    <property type="term" value="C:nucleus"/>
    <property type="evidence" value="ECO:0007669"/>
    <property type="project" value="TreeGrafter"/>
</dbReference>
<evidence type="ECO:0000256" key="8">
    <source>
        <dbReference type="ARBA" id="ARBA00022840"/>
    </source>
</evidence>
<comment type="function">
    <text evidence="9">Phosphorylates Ins(1,3,4,5,6)P5 at position 2 to form Ins(1,2,3,4,5,6)P6 (InsP6 or phytate).</text>
</comment>
<keyword evidence="12" id="KW-1185">Reference proteome</keyword>
<dbReference type="eggNOG" id="ENOG502S7VH">
    <property type="taxonomic scope" value="Eukaryota"/>
</dbReference>
<dbReference type="HOGENOM" id="CLU_031304_2_0_1"/>
<name>M7TSK0_EUTLA</name>
<evidence type="ECO:0000256" key="6">
    <source>
        <dbReference type="ARBA" id="ARBA00022741"/>
    </source>
</evidence>
<dbReference type="EMBL" id="KB706044">
    <property type="protein sequence ID" value="EMR69610.1"/>
    <property type="molecule type" value="Genomic_DNA"/>
</dbReference>
<dbReference type="InterPro" id="IPR009286">
    <property type="entry name" value="Ins_P5_2-kin"/>
</dbReference>
<comment type="function">
    <text evidence="1">Has kinase activity and phosphorylates inositol-1,3,4,5,6-pentakisphosphate (Ins(1,3,4,5,6)P5) to produce 1,2,3,4,5,6-hexakisphosphate (InsP6), also known as phytate.</text>
</comment>
<evidence type="ECO:0000256" key="5">
    <source>
        <dbReference type="ARBA" id="ARBA00022679"/>
    </source>
</evidence>
<keyword evidence="7 9" id="KW-0418">Kinase</keyword>
<comment type="similarity">
    <text evidence="2">Belongs to the IPK1 type 1 family.</text>
</comment>
<dbReference type="OMA" id="DCTMFIR"/>
<dbReference type="OrthoDB" id="272370at2759"/>
<keyword evidence="8 9" id="KW-0067">ATP-binding</keyword>
<dbReference type="EC" id="2.7.1.158" evidence="3 9"/>
<comment type="catalytic activity">
    <reaction evidence="9">
        <text>1D-myo-inositol 1,3,4,5,6-pentakisphosphate + ATP = 1D-myo-inositol hexakisphosphate + ADP + H(+)</text>
        <dbReference type="Rhea" id="RHEA:20313"/>
        <dbReference type="ChEBI" id="CHEBI:15378"/>
        <dbReference type="ChEBI" id="CHEBI:30616"/>
        <dbReference type="ChEBI" id="CHEBI:57733"/>
        <dbReference type="ChEBI" id="CHEBI:58130"/>
        <dbReference type="ChEBI" id="CHEBI:456216"/>
        <dbReference type="EC" id="2.7.1.158"/>
    </reaction>
</comment>
<accession>M7TSK0</accession>
<organism evidence="11 12">
    <name type="scientific">Eutypa lata (strain UCR-EL1)</name>
    <name type="common">Grapevine dieback disease fungus</name>
    <name type="synonym">Eutypa armeniacae</name>
    <dbReference type="NCBI Taxonomy" id="1287681"/>
    <lineage>
        <taxon>Eukaryota</taxon>
        <taxon>Fungi</taxon>
        <taxon>Dikarya</taxon>
        <taxon>Ascomycota</taxon>
        <taxon>Pezizomycotina</taxon>
        <taxon>Sordariomycetes</taxon>
        <taxon>Xylariomycetidae</taxon>
        <taxon>Xylariales</taxon>
        <taxon>Diatrypaceae</taxon>
        <taxon>Eutypa</taxon>
    </lineage>
</organism>
<feature type="region of interest" description="Disordered" evidence="10">
    <location>
        <begin position="1"/>
        <end position="21"/>
    </location>
</feature>
<comment type="domain">
    <text evidence="9">The EXKPK motif is conserved in inositol-pentakisphosphate 2-kinases of both family 1 and 2.</text>
</comment>
<evidence type="ECO:0000256" key="7">
    <source>
        <dbReference type="ARBA" id="ARBA00022777"/>
    </source>
</evidence>
<dbReference type="GO" id="GO:0035299">
    <property type="term" value="F:inositol-1,3,4,5,6-pentakisphosphate 2-kinase activity"/>
    <property type="evidence" value="ECO:0007669"/>
    <property type="project" value="UniProtKB-EC"/>
</dbReference>
<evidence type="ECO:0000313" key="11">
    <source>
        <dbReference type="EMBL" id="EMR69610.1"/>
    </source>
</evidence>
<dbReference type="STRING" id="1287681.M7TSK0"/>
<dbReference type="KEGG" id="ela:UCREL1_3365"/>
<reference evidence="12" key="1">
    <citation type="journal article" date="2013" name="Genome Announc.">
        <title>Draft genome sequence of the grapevine dieback fungus Eutypa lata UCR-EL1.</title>
        <authorList>
            <person name="Blanco-Ulate B."/>
            <person name="Rolshausen P.E."/>
            <person name="Cantu D."/>
        </authorList>
    </citation>
    <scope>NUCLEOTIDE SEQUENCE [LARGE SCALE GENOMIC DNA]</scope>
    <source>
        <strain evidence="12">UCR-EL1</strain>
    </source>
</reference>
<evidence type="ECO:0000256" key="4">
    <source>
        <dbReference type="ARBA" id="ARBA00014846"/>
    </source>
</evidence>
<dbReference type="Pfam" id="PF06090">
    <property type="entry name" value="Ins_P5_2-kin"/>
    <property type="match status" value="1"/>
</dbReference>
<keyword evidence="6 9" id="KW-0547">Nucleotide-binding</keyword>
<dbReference type="PANTHER" id="PTHR14456">
    <property type="entry name" value="INOSITOL POLYPHOSPHATE KINASE 1"/>
    <property type="match status" value="1"/>
</dbReference>
<proteinExistence type="inferred from homology"/>
<dbReference type="Proteomes" id="UP000012174">
    <property type="component" value="Unassembled WGS sequence"/>
</dbReference>
<feature type="compositionally biased region" description="Basic and acidic residues" evidence="10">
    <location>
        <begin position="134"/>
        <end position="156"/>
    </location>
</feature>
<evidence type="ECO:0000256" key="2">
    <source>
        <dbReference type="ARBA" id="ARBA00008305"/>
    </source>
</evidence>